<reference evidence="2 3" key="1">
    <citation type="journal article" date="2012" name="Genome Biol.">
        <title>Sequencing three crocodilian genomes to illuminate the evolution of archosaurs and amniotes.</title>
        <authorList>
            <person name="St John J.A."/>
            <person name="Braun E.L."/>
            <person name="Isberg S.R."/>
            <person name="Miles L.G."/>
            <person name="Chong A.Y."/>
            <person name="Gongora J."/>
            <person name="Dalzell P."/>
            <person name="Moran C."/>
            <person name="Bed'hom B."/>
            <person name="Abzhanov A."/>
            <person name="Burgess S.C."/>
            <person name="Cooksey A.M."/>
            <person name="Castoe T.A."/>
            <person name="Crawford N.G."/>
            <person name="Densmore L.D."/>
            <person name="Drew J.C."/>
            <person name="Edwards S.V."/>
            <person name="Faircloth B.C."/>
            <person name="Fujita M.K."/>
            <person name="Greenwold M.J."/>
            <person name="Hoffmann F.G."/>
            <person name="Howard J.M."/>
            <person name="Iguchi T."/>
            <person name="Janes D.E."/>
            <person name="Khan S.Y."/>
            <person name="Kohno S."/>
            <person name="de Koning A.J."/>
            <person name="Lance S.L."/>
            <person name="McCarthy F.M."/>
            <person name="McCormack J.E."/>
            <person name="Merchant M.E."/>
            <person name="Peterson D.G."/>
            <person name="Pollock D.D."/>
            <person name="Pourmand N."/>
            <person name="Raney B.J."/>
            <person name="Roessler K.A."/>
            <person name="Sanford J.R."/>
            <person name="Sawyer R.H."/>
            <person name="Schmidt C.J."/>
            <person name="Triplett E.W."/>
            <person name="Tuberville T.D."/>
            <person name="Venegas-Anaya M."/>
            <person name="Howard J.T."/>
            <person name="Jarvis E.D."/>
            <person name="Guillette L.J.Jr."/>
            <person name="Glenn T.C."/>
            <person name="Green R.E."/>
            <person name="Ray D.A."/>
        </authorList>
    </citation>
    <scope>NUCLEOTIDE SEQUENCE [LARGE SCALE GENOMIC DNA]</scope>
    <source>
        <strain evidence="2">KSC_2009_1</strain>
    </source>
</reference>
<organism evidence="2 3">
    <name type="scientific">Alligator mississippiensis</name>
    <name type="common">American alligator</name>
    <dbReference type="NCBI Taxonomy" id="8496"/>
    <lineage>
        <taxon>Eukaryota</taxon>
        <taxon>Metazoa</taxon>
        <taxon>Chordata</taxon>
        <taxon>Craniata</taxon>
        <taxon>Vertebrata</taxon>
        <taxon>Euteleostomi</taxon>
        <taxon>Archelosauria</taxon>
        <taxon>Archosauria</taxon>
        <taxon>Crocodylia</taxon>
        <taxon>Alligatoridae</taxon>
        <taxon>Alligatorinae</taxon>
        <taxon>Alligator</taxon>
    </lineage>
</organism>
<sequence length="70" mass="8073">MRRSNGGLFKEKHFIINPPTQNETLARKKQNSTSCLPSDTSEQDLVIPLVHRKRRTSPKVKISYNEIPQL</sequence>
<evidence type="ECO:0000256" key="1">
    <source>
        <dbReference type="SAM" id="MobiDB-lite"/>
    </source>
</evidence>
<keyword evidence="3" id="KW-1185">Reference proteome</keyword>
<evidence type="ECO:0000313" key="3">
    <source>
        <dbReference type="Proteomes" id="UP000050525"/>
    </source>
</evidence>
<gene>
    <name evidence="2" type="ORF">Y1Q_0007870</name>
</gene>
<evidence type="ECO:0000313" key="2">
    <source>
        <dbReference type="EMBL" id="KYO35258.1"/>
    </source>
</evidence>
<proteinExistence type="predicted"/>
<protein>
    <submittedName>
        <fullName evidence="2">Uncharacterized protein</fullName>
    </submittedName>
</protein>
<feature type="region of interest" description="Disordered" evidence="1">
    <location>
        <begin position="1"/>
        <end position="42"/>
    </location>
</feature>
<dbReference type="EMBL" id="AKHW03003201">
    <property type="protein sequence ID" value="KYO35258.1"/>
    <property type="molecule type" value="Genomic_DNA"/>
</dbReference>
<comment type="caution">
    <text evidence="2">The sequence shown here is derived from an EMBL/GenBank/DDBJ whole genome shotgun (WGS) entry which is preliminary data.</text>
</comment>
<name>A0A151NEM7_ALLMI</name>
<dbReference type="Proteomes" id="UP000050525">
    <property type="component" value="Unassembled WGS sequence"/>
</dbReference>
<feature type="compositionally biased region" description="Polar residues" evidence="1">
    <location>
        <begin position="31"/>
        <end position="40"/>
    </location>
</feature>
<accession>A0A151NEM7</accession>
<dbReference type="AlphaFoldDB" id="A0A151NEM7"/>